<dbReference type="Proteomes" id="UP000214600">
    <property type="component" value="Unassembled WGS sequence"/>
</dbReference>
<dbReference type="SUPFAM" id="SSF52540">
    <property type="entry name" value="P-loop containing nucleoside triphosphate hydrolases"/>
    <property type="match status" value="1"/>
</dbReference>
<dbReference type="Gene3D" id="3.40.50.300">
    <property type="entry name" value="P-loop containing nucleotide triphosphate hydrolases"/>
    <property type="match status" value="1"/>
</dbReference>
<name>A0A228II81_9BURK</name>
<dbReference type="Pfam" id="PF13671">
    <property type="entry name" value="AAA_33"/>
    <property type="match status" value="1"/>
</dbReference>
<evidence type="ECO:0000313" key="1">
    <source>
        <dbReference type="EMBL" id="OXI42104.1"/>
    </source>
</evidence>
<dbReference type="EMBL" id="NKFA01000008">
    <property type="protein sequence ID" value="OXI42104.1"/>
    <property type="molecule type" value="Genomic_DNA"/>
</dbReference>
<protein>
    <recommendedName>
        <fullName evidence="3">Kinase</fullName>
    </recommendedName>
</protein>
<evidence type="ECO:0000313" key="2">
    <source>
        <dbReference type="Proteomes" id="UP000214600"/>
    </source>
</evidence>
<sequence length="165" mass="18125">MHLNPDHYLRTDAGRVFTIERNAAAWEQLYADLSAALLTDRRRIVMVIGVQGAGKSTWTKSQVSKSSDAIYVDSTFATANRRSNVIAIAKAAGVPISAVWLKVELETALRRNRSRPIDEIVPDAAVENVFKIFEPPALGEGFCEVVILGDAFDSIQQISDHRPGC</sequence>
<reference evidence="2" key="1">
    <citation type="submission" date="2017-06" db="EMBL/GenBank/DDBJ databases">
        <authorList>
            <person name="LiPuma J."/>
            <person name="Spilker T."/>
        </authorList>
    </citation>
    <scope>NUCLEOTIDE SEQUENCE [LARGE SCALE GENOMIC DNA]</scope>
    <source>
        <strain evidence="2">AU17325</strain>
    </source>
</reference>
<comment type="caution">
    <text evidence="1">The sequence shown here is derived from an EMBL/GenBank/DDBJ whole genome shotgun (WGS) entry which is preliminary data.</text>
</comment>
<accession>A0A228II81</accession>
<dbReference type="AlphaFoldDB" id="A0A228II81"/>
<proteinExistence type="predicted"/>
<dbReference type="InterPro" id="IPR027417">
    <property type="entry name" value="P-loop_NTPase"/>
</dbReference>
<reference evidence="1 2" key="2">
    <citation type="submission" date="2017-08" db="EMBL/GenBank/DDBJ databases">
        <title>WGS of novel Burkholderia cepaca complex species.</title>
        <authorList>
            <person name="Lipuma J."/>
            <person name="Spilker T."/>
        </authorList>
    </citation>
    <scope>NUCLEOTIDE SEQUENCE [LARGE SCALE GENOMIC DNA]</scope>
    <source>
        <strain evidence="1 2">AU17325</strain>
    </source>
</reference>
<evidence type="ECO:0008006" key="3">
    <source>
        <dbReference type="Google" id="ProtNLM"/>
    </source>
</evidence>
<dbReference type="RefSeq" id="WP_089452135.1">
    <property type="nucleotide sequence ID" value="NZ_NKFA01000008.1"/>
</dbReference>
<dbReference type="OrthoDB" id="8913805at2"/>
<organism evidence="1 2">
    <name type="scientific">Burkholderia aenigmatica</name>
    <dbReference type="NCBI Taxonomy" id="2015348"/>
    <lineage>
        <taxon>Bacteria</taxon>
        <taxon>Pseudomonadati</taxon>
        <taxon>Pseudomonadota</taxon>
        <taxon>Betaproteobacteria</taxon>
        <taxon>Burkholderiales</taxon>
        <taxon>Burkholderiaceae</taxon>
        <taxon>Burkholderia</taxon>
        <taxon>Burkholderia cepacia complex</taxon>
    </lineage>
</organism>
<gene>
    <name evidence="1" type="ORF">CFB84_22950</name>
</gene>